<feature type="chain" id="PRO_5007506920" evidence="2">
    <location>
        <begin position="27"/>
        <end position="145"/>
    </location>
</feature>
<evidence type="ECO:0000313" key="4">
    <source>
        <dbReference type="Proteomes" id="UP000076404"/>
    </source>
</evidence>
<organism evidence="3 4">
    <name type="scientific">Gemmatimonas phototrophica</name>
    <dbReference type="NCBI Taxonomy" id="1379270"/>
    <lineage>
        <taxon>Bacteria</taxon>
        <taxon>Pseudomonadati</taxon>
        <taxon>Gemmatimonadota</taxon>
        <taxon>Gemmatimonadia</taxon>
        <taxon>Gemmatimonadales</taxon>
        <taxon>Gemmatimonadaceae</taxon>
        <taxon>Gemmatimonas</taxon>
    </lineage>
</organism>
<dbReference type="STRING" id="1379270.GEMMAAP_13835"/>
<keyword evidence="4" id="KW-1185">Reference proteome</keyword>
<protein>
    <submittedName>
        <fullName evidence="3">Uncharacterized protein</fullName>
    </submittedName>
</protein>
<dbReference type="EMBL" id="CP011454">
    <property type="protein sequence ID" value="AMW05597.1"/>
    <property type="molecule type" value="Genomic_DNA"/>
</dbReference>
<feature type="compositionally biased region" description="Basic and acidic residues" evidence="1">
    <location>
        <begin position="46"/>
        <end position="56"/>
    </location>
</feature>
<dbReference type="AlphaFoldDB" id="A0A143BKJ6"/>
<reference evidence="3 4" key="2">
    <citation type="journal article" date="2016" name="Environ. Microbiol. Rep.">
        <title>Metagenomic evidence for the presence of phototrophic Gemmatimonadetes bacteria in diverse environments.</title>
        <authorList>
            <person name="Zeng Y."/>
            <person name="Baumbach J."/>
            <person name="Barbosa E.G."/>
            <person name="Azevedo V."/>
            <person name="Zhang C."/>
            <person name="Koblizek M."/>
        </authorList>
    </citation>
    <scope>NUCLEOTIDE SEQUENCE [LARGE SCALE GENOMIC DNA]</scope>
    <source>
        <strain evidence="3 4">AP64</strain>
    </source>
</reference>
<proteinExistence type="predicted"/>
<feature type="signal peptide" evidence="2">
    <location>
        <begin position="1"/>
        <end position="26"/>
    </location>
</feature>
<sequence>MARSAWSRWTLIVLAFVAGFASPGLAVAHGVAHAHGAEHHGHRAEHHHEHHGDHSSNADNDYDGATLSEQDHGHAHGHARVVSIATGKPDIRSALEAPVLVGAAAVDKAIATHERPALSRWDIVSLARPAPNTGPPPALRAPPTC</sequence>
<dbReference type="Proteomes" id="UP000076404">
    <property type="component" value="Chromosome"/>
</dbReference>
<name>A0A143BKJ6_9BACT</name>
<evidence type="ECO:0000256" key="1">
    <source>
        <dbReference type="SAM" id="MobiDB-lite"/>
    </source>
</evidence>
<evidence type="ECO:0000256" key="2">
    <source>
        <dbReference type="SAM" id="SignalP"/>
    </source>
</evidence>
<dbReference type="RefSeq" id="WP_026848701.1">
    <property type="nucleotide sequence ID" value="NZ_CP011454.1"/>
</dbReference>
<accession>A0A143BKJ6</accession>
<reference evidence="3 4" key="1">
    <citation type="journal article" date="2014" name="Proc. Natl. Acad. Sci. U.S.A.">
        <title>Functional type 2 photosynthetic reaction centers found in the rare bacterial phylum Gemmatimonadetes.</title>
        <authorList>
            <person name="Zeng Y."/>
            <person name="Feng F."/>
            <person name="Medova H."/>
            <person name="Dean J."/>
            <person name="Koblizek M."/>
        </authorList>
    </citation>
    <scope>NUCLEOTIDE SEQUENCE [LARGE SCALE GENOMIC DNA]</scope>
    <source>
        <strain evidence="3 4">AP64</strain>
    </source>
</reference>
<gene>
    <name evidence="3" type="ORF">GEMMAAP_13835</name>
</gene>
<feature type="region of interest" description="Disordered" evidence="1">
    <location>
        <begin position="32"/>
        <end position="77"/>
    </location>
</feature>
<keyword evidence="2" id="KW-0732">Signal</keyword>
<evidence type="ECO:0000313" key="3">
    <source>
        <dbReference type="EMBL" id="AMW05597.1"/>
    </source>
</evidence>
<dbReference type="KEGG" id="gph:GEMMAAP_13835"/>